<proteinExistence type="predicted"/>
<evidence type="ECO:0000256" key="1">
    <source>
        <dbReference type="SAM" id="MobiDB-lite"/>
    </source>
</evidence>
<name>A0AAV4Y031_CAEEX</name>
<dbReference type="EMBL" id="BPLR01018445">
    <property type="protein sequence ID" value="GIY99674.1"/>
    <property type="molecule type" value="Genomic_DNA"/>
</dbReference>
<comment type="caution">
    <text evidence="2">The sequence shown here is derived from an EMBL/GenBank/DDBJ whole genome shotgun (WGS) entry which is preliminary data.</text>
</comment>
<accession>A0AAV4Y031</accession>
<evidence type="ECO:0000313" key="2">
    <source>
        <dbReference type="EMBL" id="GIY99674.1"/>
    </source>
</evidence>
<organism evidence="2 3">
    <name type="scientific">Caerostris extrusa</name>
    <name type="common">Bark spider</name>
    <name type="synonym">Caerostris bankana</name>
    <dbReference type="NCBI Taxonomy" id="172846"/>
    <lineage>
        <taxon>Eukaryota</taxon>
        <taxon>Metazoa</taxon>
        <taxon>Ecdysozoa</taxon>
        <taxon>Arthropoda</taxon>
        <taxon>Chelicerata</taxon>
        <taxon>Arachnida</taxon>
        <taxon>Araneae</taxon>
        <taxon>Araneomorphae</taxon>
        <taxon>Entelegynae</taxon>
        <taxon>Araneoidea</taxon>
        <taxon>Araneidae</taxon>
        <taxon>Caerostris</taxon>
    </lineage>
</organism>
<feature type="non-terminal residue" evidence="2">
    <location>
        <position position="1"/>
    </location>
</feature>
<evidence type="ECO:0000313" key="3">
    <source>
        <dbReference type="Proteomes" id="UP001054945"/>
    </source>
</evidence>
<sequence>YNTTVNNAITVSASLCHATAVSPTGRRSGKMSPDSREWTTRGPSLFLIREDPRPLIREEGNAEMRVLSDSAFCPEC</sequence>
<reference evidence="2 3" key="1">
    <citation type="submission" date="2021-06" db="EMBL/GenBank/DDBJ databases">
        <title>Caerostris extrusa draft genome.</title>
        <authorList>
            <person name="Kono N."/>
            <person name="Arakawa K."/>
        </authorList>
    </citation>
    <scope>NUCLEOTIDE SEQUENCE [LARGE SCALE GENOMIC DNA]</scope>
</reference>
<protein>
    <submittedName>
        <fullName evidence="2">Uncharacterized protein</fullName>
    </submittedName>
</protein>
<dbReference type="AlphaFoldDB" id="A0AAV4Y031"/>
<feature type="region of interest" description="Disordered" evidence="1">
    <location>
        <begin position="22"/>
        <end position="42"/>
    </location>
</feature>
<gene>
    <name evidence="2" type="ORF">CEXT_430311</name>
</gene>
<dbReference type="Proteomes" id="UP001054945">
    <property type="component" value="Unassembled WGS sequence"/>
</dbReference>
<keyword evidence="3" id="KW-1185">Reference proteome</keyword>